<evidence type="ECO:0000313" key="1">
    <source>
        <dbReference type="EMBL" id="CAB4196779.1"/>
    </source>
</evidence>
<accession>A0A6J5RIG7</accession>
<dbReference type="EMBL" id="LR797252">
    <property type="protein sequence ID" value="CAB4196779.1"/>
    <property type="molecule type" value="Genomic_DNA"/>
</dbReference>
<proteinExistence type="predicted"/>
<organism evidence="1">
    <name type="scientific">uncultured Caudovirales phage</name>
    <dbReference type="NCBI Taxonomy" id="2100421"/>
    <lineage>
        <taxon>Viruses</taxon>
        <taxon>Duplodnaviria</taxon>
        <taxon>Heunggongvirae</taxon>
        <taxon>Uroviricota</taxon>
        <taxon>Caudoviricetes</taxon>
        <taxon>Peduoviridae</taxon>
        <taxon>Maltschvirus</taxon>
        <taxon>Maltschvirus maltsch</taxon>
    </lineage>
</organism>
<name>A0A6J5RIG7_9CAUD</name>
<protein>
    <submittedName>
        <fullName evidence="1">Uncharacterized protein</fullName>
    </submittedName>
</protein>
<gene>
    <name evidence="1" type="ORF">UFOVP1290_299</name>
</gene>
<reference evidence="1" key="1">
    <citation type="submission" date="2020-05" db="EMBL/GenBank/DDBJ databases">
        <authorList>
            <person name="Chiriac C."/>
            <person name="Salcher M."/>
            <person name="Ghai R."/>
            <person name="Kavagutti S V."/>
        </authorList>
    </citation>
    <scope>NUCLEOTIDE SEQUENCE</scope>
</reference>
<sequence length="105" mass="12350">MVKKKDFLAGRNIFSATKIQQHIRVLYDNAGIEYWQQALSETRWCEETAILKIKYFSDNEPCFDKEYQELLGKEFGKFADGEGCIEVEHDLLLPERKSKKKTKRS</sequence>